<accession>A0ABV7A5Q6</accession>
<evidence type="ECO:0000256" key="1">
    <source>
        <dbReference type="SAM" id="Phobius"/>
    </source>
</evidence>
<keyword evidence="1" id="KW-0812">Transmembrane</keyword>
<keyword evidence="1" id="KW-1133">Transmembrane helix</keyword>
<evidence type="ECO:0000313" key="3">
    <source>
        <dbReference type="Proteomes" id="UP001595387"/>
    </source>
</evidence>
<protein>
    <submittedName>
        <fullName evidence="2">Uncharacterized protein</fullName>
    </submittedName>
</protein>
<feature type="transmembrane region" description="Helical" evidence="1">
    <location>
        <begin position="15"/>
        <end position="37"/>
    </location>
</feature>
<sequence length="124" mass="14593">MKKYLYFMNKEQGFFLPYILIIIMIVLTGVTSGIHAYKNTIGVTGNHLEEIHIETLFQMGRAKLKQDLRNQRERLDNNIQYNFPDGIVDINLNYMNEGMLKLQFKITTDRSQTEMTNYLIINEP</sequence>
<organism evidence="2 3">
    <name type="scientific">Virgibacillus sediminis</name>
    <dbReference type="NCBI Taxonomy" id="202260"/>
    <lineage>
        <taxon>Bacteria</taxon>
        <taxon>Bacillati</taxon>
        <taxon>Bacillota</taxon>
        <taxon>Bacilli</taxon>
        <taxon>Bacillales</taxon>
        <taxon>Bacillaceae</taxon>
        <taxon>Virgibacillus</taxon>
    </lineage>
</organism>
<dbReference type="EMBL" id="JBHRRZ010000014">
    <property type="protein sequence ID" value="MFC2948179.1"/>
    <property type="molecule type" value="Genomic_DNA"/>
</dbReference>
<proteinExistence type="predicted"/>
<keyword evidence="1" id="KW-0472">Membrane</keyword>
<dbReference type="Proteomes" id="UP001595387">
    <property type="component" value="Unassembled WGS sequence"/>
</dbReference>
<name>A0ABV7A5Q6_9BACI</name>
<gene>
    <name evidence="2" type="ORF">ACFODW_07500</name>
</gene>
<reference evidence="3" key="1">
    <citation type="journal article" date="2019" name="Int. J. Syst. Evol. Microbiol.">
        <title>The Global Catalogue of Microorganisms (GCM) 10K type strain sequencing project: providing services to taxonomists for standard genome sequencing and annotation.</title>
        <authorList>
            <consortium name="The Broad Institute Genomics Platform"/>
            <consortium name="The Broad Institute Genome Sequencing Center for Infectious Disease"/>
            <person name="Wu L."/>
            <person name="Ma J."/>
        </authorList>
    </citation>
    <scope>NUCLEOTIDE SEQUENCE [LARGE SCALE GENOMIC DNA]</scope>
    <source>
        <strain evidence="3">KCTC 13193</strain>
    </source>
</reference>
<comment type="caution">
    <text evidence="2">The sequence shown here is derived from an EMBL/GenBank/DDBJ whole genome shotgun (WGS) entry which is preliminary data.</text>
</comment>
<keyword evidence="3" id="KW-1185">Reference proteome</keyword>
<dbReference type="RefSeq" id="WP_390304856.1">
    <property type="nucleotide sequence ID" value="NZ_JBHRRZ010000014.1"/>
</dbReference>
<evidence type="ECO:0000313" key="2">
    <source>
        <dbReference type="EMBL" id="MFC2948179.1"/>
    </source>
</evidence>